<dbReference type="InterPro" id="IPR036388">
    <property type="entry name" value="WH-like_DNA-bd_sf"/>
</dbReference>
<dbReference type="InterPro" id="IPR022689">
    <property type="entry name" value="Iron_dep_repressor"/>
</dbReference>
<evidence type="ECO:0000256" key="9">
    <source>
        <dbReference type="ARBA" id="ARBA00023159"/>
    </source>
</evidence>
<comment type="subunit">
    <text evidence="3">Homodimer.</text>
</comment>
<gene>
    <name evidence="14" type="ORF">M3D15_06110</name>
</gene>
<dbReference type="Pfam" id="PF02742">
    <property type="entry name" value="Fe_dep_repr_C"/>
    <property type="match status" value="1"/>
</dbReference>
<feature type="domain" description="HTH dtxR-type" evidence="13">
    <location>
        <begin position="1"/>
        <end position="66"/>
    </location>
</feature>
<evidence type="ECO:0000256" key="3">
    <source>
        <dbReference type="ARBA" id="ARBA00011738"/>
    </source>
</evidence>
<protein>
    <recommendedName>
        <fullName evidence="12">Manganese transport regulator</fullName>
    </recommendedName>
</protein>
<evidence type="ECO:0000256" key="4">
    <source>
        <dbReference type="ARBA" id="ARBA00022490"/>
    </source>
</evidence>
<evidence type="ECO:0000256" key="7">
    <source>
        <dbReference type="ARBA" id="ARBA00023015"/>
    </source>
</evidence>
<keyword evidence="5" id="KW-0678">Repressor</keyword>
<keyword evidence="11" id="KW-0464">Manganese</keyword>
<organism evidence="14 15">
    <name type="scientific">Pseudoclavibacter albus</name>
    <dbReference type="NCBI Taxonomy" id="272241"/>
    <lineage>
        <taxon>Bacteria</taxon>
        <taxon>Bacillati</taxon>
        <taxon>Actinomycetota</taxon>
        <taxon>Actinomycetes</taxon>
        <taxon>Micrococcales</taxon>
        <taxon>Microbacteriaceae</taxon>
        <taxon>Pseudoclavibacter</taxon>
    </lineage>
</organism>
<evidence type="ECO:0000256" key="10">
    <source>
        <dbReference type="ARBA" id="ARBA00023163"/>
    </source>
</evidence>
<evidence type="ECO:0000256" key="5">
    <source>
        <dbReference type="ARBA" id="ARBA00022491"/>
    </source>
</evidence>
<evidence type="ECO:0000256" key="11">
    <source>
        <dbReference type="ARBA" id="ARBA00023211"/>
    </source>
</evidence>
<dbReference type="PANTHER" id="PTHR33238:SF11">
    <property type="entry name" value="TRANSCRIPTIONAL REGULATOR MNTR"/>
    <property type="match status" value="1"/>
</dbReference>
<keyword evidence="6" id="KW-0408">Iron</keyword>
<evidence type="ECO:0000256" key="6">
    <source>
        <dbReference type="ARBA" id="ARBA00023004"/>
    </source>
</evidence>
<comment type="caution">
    <text evidence="14">The sequence shown here is derived from an EMBL/GenBank/DDBJ whole genome shotgun (WGS) entry which is preliminary data.</text>
</comment>
<keyword evidence="8" id="KW-0238">DNA-binding</keyword>
<dbReference type="PANTHER" id="PTHR33238">
    <property type="entry name" value="IRON (METAL) DEPENDENT REPRESSOR, DTXR FAMILY"/>
    <property type="match status" value="1"/>
</dbReference>
<dbReference type="InterPro" id="IPR036421">
    <property type="entry name" value="Fe_dep_repressor_sf"/>
</dbReference>
<dbReference type="InterPro" id="IPR022687">
    <property type="entry name" value="HTH_DTXR"/>
</dbReference>
<dbReference type="SMART" id="SM00899">
    <property type="entry name" value="FeoA"/>
    <property type="match status" value="1"/>
</dbReference>
<keyword evidence="10" id="KW-0804">Transcription</keyword>
<evidence type="ECO:0000313" key="15">
    <source>
        <dbReference type="Proteomes" id="UP001525379"/>
    </source>
</evidence>
<proteinExistence type="inferred from homology"/>
<evidence type="ECO:0000313" key="14">
    <source>
        <dbReference type="EMBL" id="MCT2042902.1"/>
    </source>
</evidence>
<evidence type="ECO:0000256" key="8">
    <source>
        <dbReference type="ARBA" id="ARBA00023125"/>
    </source>
</evidence>
<evidence type="ECO:0000256" key="2">
    <source>
        <dbReference type="ARBA" id="ARBA00007871"/>
    </source>
</evidence>
<sequence length="222" mass="24480">MTELTSTVEDYLKVVWSFEELGAEKITTKALAKRLGVTAATVSITVRRLTEQGLLEHPRFGGISLTEAGRRHAVRMVRRHRLIETFLVESLGYGWDEVHDEAEILEHAVSDRFLDRIDELLGHPERDPHGDPIPSRAGELEHESSLPLVEVKAPGRARVVRISDDDAELLRYFAERGLVPGATIELAAPDPFADGVIVKVADARESFTLGPAAAHSVRVLPA</sequence>
<dbReference type="InterPro" id="IPR038157">
    <property type="entry name" value="FeoA_core_dom"/>
</dbReference>
<dbReference type="Proteomes" id="UP001525379">
    <property type="component" value="Unassembled WGS sequence"/>
</dbReference>
<dbReference type="InterPro" id="IPR008988">
    <property type="entry name" value="Transcriptional_repressor_C"/>
</dbReference>
<keyword evidence="4" id="KW-0963">Cytoplasm</keyword>
<comment type="subcellular location">
    <subcellularLocation>
        <location evidence="1">Cytoplasm</location>
    </subcellularLocation>
</comment>
<evidence type="ECO:0000256" key="1">
    <source>
        <dbReference type="ARBA" id="ARBA00004496"/>
    </source>
</evidence>
<accession>A0ABT2HX52</accession>
<dbReference type="Gene3D" id="2.30.30.90">
    <property type="match status" value="1"/>
</dbReference>
<keyword evidence="7" id="KW-0805">Transcription regulation</keyword>
<dbReference type="Gene3D" id="1.10.10.10">
    <property type="entry name" value="Winged helix-like DNA-binding domain superfamily/Winged helix DNA-binding domain"/>
    <property type="match status" value="1"/>
</dbReference>
<dbReference type="SMART" id="SM00529">
    <property type="entry name" value="HTH_DTXR"/>
    <property type="match status" value="1"/>
</dbReference>
<evidence type="ECO:0000259" key="13">
    <source>
        <dbReference type="PROSITE" id="PS50944"/>
    </source>
</evidence>
<dbReference type="Pfam" id="PF04023">
    <property type="entry name" value="FeoA"/>
    <property type="match status" value="1"/>
</dbReference>
<dbReference type="RefSeq" id="WP_260104234.1">
    <property type="nucleotide sequence ID" value="NZ_JALXSQ010000019.1"/>
</dbReference>
<dbReference type="SUPFAM" id="SSF47979">
    <property type="entry name" value="Iron-dependent repressor protein, dimerization domain"/>
    <property type="match status" value="1"/>
</dbReference>
<dbReference type="InterPro" id="IPR001367">
    <property type="entry name" value="Fe_dep_repressor"/>
</dbReference>
<keyword evidence="9" id="KW-0010">Activator</keyword>
<dbReference type="Gene3D" id="1.10.60.10">
    <property type="entry name" value="Iron dependent repressor, metal binding and dimerisation domain"/>
    <property type="match status" value="1"/>
</dbReference>
<evidence type="ECO:0000256" key="12">
    <source>
        <dbReference type="ARBA" id="ARBA00032593"/>
    </source>
</evidence>
<comment type="similarity">
    <text evidence="2">Belongs to the DtxR/MntR family.</text>
</comment>
<dbReference type="InterPro" id="IPR007167">
    <property type="entry name" value="Fe-transptr_FeoA-like"/>
</dbReference>
<name>A0ABT2HX52_9MICO</name>
<keyword evidence="15" id="KW-1185">Reference proteome</keyword>
<dbReference type="SUPFAM" id="SSF50037">
    <property type="entry name" value="C-terminal domain of transcriptional repressors"/>
    <property type="match status" value="1"/>
</dbReference>
<dbReference type="InterPro" id="IPR036390">
    <property type="entry name" value="WH_DNA-bd_sf"/>
</dbReference>
<dbReference type="Pfam" id="PF01325">
    <property type="entry name" value="Fe_dep_repress"/>
    <property type="match status" value="1"/>
</dbReference>
<dbReference type="InterPro" id="IPR050536">
    <property type="entry name" value="DtxR_MntR_Metal-Reg"/>
</dbReference>
<dbReference type="PROSITE" id="PS50944">
    <property type="entry name" value="HTH_DTXR"/>
    <property type="match status" value="1"/>
</dbReference>
<dbReference type="EMBL" id="JALXSQ010000019">
    <property type="protein sequence ID" value="MCT2042902.1"/>
    <property type="molecule type" value="Genomic_DNA"/>
</dbReference>
<dbReference type="SUPFAM" id="SSF46785">
    <property type="entry name" value="Winged helix' DNA-binding domain"/>
    <property type="match status" value="1"/>
</dbReference>
<reference evidence="14 15" key="1">
    <citation type="submission" date="2022-04" db="EMBL/GenBank/DDBJ databases">
        <title>Human microbiome associated bacterial genomes.</title>
        <authorList>
            <person name="Sandstrom S."/>
            <person name="Salamzade R."/>
            <person name="Kalan L.R."/>
        </authorList>
    </citation>
    <scope>NUCLEOTIDE SEQUENCE [LARGE SCALE GENOMIC DNA]</scope>
    <source>
        <strain evidence="15">p3-SID1799</strain>
    </source>
</reference>